<name>A0A1G8IJH0_9PSED</name>
<evidence type="ECO:0000256" key="1">
    <source>
        <dbReference type="ARBA" id="ARBA00004141"/>
    </source>
</evidence>
<feature type="transmembrane region" description="Helical" evidence="6">
    <location>
        <begin position="33"/>
        <end position="56"/>
    </location>
</feature>
<comment type="subcellular location">
    <subcellularLocation>
        <location evidence="1">Membrane</location>
        <topology evidence="1">Multi-pass membrane protein</topology>
    </subcellularLocation>
</comment>
<feature type="transmembrane region" description="Helical" evidence="6">
    <location>
        <begin position="247"/>
        <end position="265"/>
    </location>
</feature>
<protein>
    <submittedName>
        <fullName evidence="7">High-affinity iron transporter</fullName>
    </submittedName>
</protein>
<gene>
    <name evidence="7" type="ORF">SAMN05216272_106289</name>
</gene>
<dbReference type="EMBL" id="FNDS01000006">
    <property type="protein sequence ID" value="SDI18921.1"/>
    <property type="molecule type" value="Genomic_DNA"/>
</dbReference>
<dbReference type="STRING" id="428992.SAMN05216272_106289"/>
<feature type="transmembrane region" description="Helical" evidence="6">
    <location>
        <begin position="113"/>
        <end position="139"/>
    </location>
</feature>
<feature type="transmembrane region" description="Helical" evidence="6">
    <location>
        <begin position="151"/>
        <end position="174"/>
    </location>
</feature>
<feature type="transmembrane region" description="Helical" evidence="6">
    <location>
        <begin position="186"/>
        <end position="208"/>
    </location>
</feature>
<evidence type="ECO:0000256" key="2">
    <source>
        <dbReference type="ARBA" id="ARBA00008333"/>
    </source>
</evidence>
<accession>A0A1G8IJH0</accession>
<evidence type="ECO:0000256" key="5">
    <source>
        <dbReference type="ARBA" id="ARBA00023136"/>
    </source>
</evidence>
<evidence type="ECO:0000256" key="4">
    <source>
        <dbReference type="ARBA" id="ARBA00022989"/>
    </source>
</evidence>
<dbReference type="GO" id="GO:0015093">
    <property type="term" value="F:ferrous iron transmembrane transporter activity"/>
    <property type="evidence" value="ECO:0007669"/>
    <property type="project" value="TreeGrafter"/>
</dbReference>
<keyword evidence="8" id="KW-1185">Reference proteome</keyword>
<dbReference type="RefSeq" id="WP_090263910.1">
    <property type="nucleotide sequence ID" value="NZ_FNDS01000006.1"/>
</dbReference>
<keyword evidence="5 6" id="KW-0472">Membrane</keyword>
<evidence type="ECO:0000256" key="3">
    <source>
        <dbReference type="ARBA" id="ARBA00022692"/>
    </source>
</evidence>
<dbReference type="PANTHER" id="PTHR31632">
    <property type="entry name" value="IRON TRANSPORTER FTH1"/>
    <property type="match status" value="1"/>
</dbReference>
<comment type="similarity">
    <text evidence="2">Belongs to the oxidase-dependent Fe transporter (OFeT) (TC 9.A.10.1) family.</text>
</comment>
<evidence type="ECO:0000256" key="6">
    <source>
        <dbReference type="SAM" id="Phobius"/>
    </source>
</evidence>
<dbReference type="Pfam" id="PF03239">
    <property type="entry name" value="FTR1"/>
    <property type="match status" value="1"/>
</dbReference>
<proteinExistence type="inferred from homology"/>
<sequence length="278" mass="28448">MLSTALIVFREILEAALVVSIVLAATKGVPRRGLWVAGGLLAGIAGAGLVAAFADAISSLASGMGQEVFNAAAMFVAVLMLGWHSVWMKHHGRELSRQLGVVGREVASGSRPLTGLALVVGVAVLREGSEAVLFLYGIAVSEPGHLLQMSIGGLLGIAAGVLAGMAVYFGLLRVAMRHLFGVTNGLIIFLAAGMASQCAGFLLAADWIPAWGEALWDSSWLLSESSILGKALHALIGYTAQPAGVQVVAYLGTIALILGASYLVGQGKHALPGAPTAS</sequence>
<dbReference type="OrthoDB" id="5294331at2"/>
<evidence type="ECO:0000313" key="8">
    <source>
        <dbReference type="Proteomes" id="UP000199636"/>
    </source>
</evidence>
<reference evidence="8" key="1">
    <citation type="submission" date="2016-10" db="EMBL/GenBank/DDBJ databases">
        <authorList>
            <person name="Varghese N."/>
            <person name="Submissions S."/>
        </authorList>
    </citation>
    <scope>NUCLEOTIDE SEQUENCE [LARGE SCALE GENOMIC DNA]</scope>
    <source>
        <strain evidence="8">CCM 7469</strain>
    </source>
</reference>
<keyword evidence="4 6" id="KW-1133">Transmembrane helix</keyword>
<dbReference type="GO" id="GO:0033573">
    <property type="term" value="C:high-affinity iron permease complex"/>
    <property type="evidence" value="ECO:0007669"/>
    <property type="project" value="InterPro"/>
</dbReference>
<keyword evidence="3 6" id="KW-0812">Transmembrane</keyword>
<evidence type="ECO:0000313" key="7">
    <source>
        <dbReference type="EMBL" id="SDI18921.1"/>
    </source>
</evidence>
<organism evidence="7 8">
    <name type="scientific">Pseudomonas panipatensis</name>
    <dbReference type="NCBI Taxonomy" id="428992"/>
    <lineage>
        <taxon>Bacteria</taxon>
        <taxon>Pseudomonadati</taxon>
        <taxon>Pseudomonadota</taxon>
        <taxon>Gammaproteobacteria</taxon>
        <taxon>Pseudomonadales</taxon>
        <taxon>Pseudomonadaceae</taxon>
        <taxon>Pseudomonas</taxon>
    </lineage>
</organism>
<dbReference type="Proteomes" id="UP000199636">
    <property type="component" value="Unassembled WGS sequence"/>
</dbReference>
<feature type="transmembrane region" description="Helical" evidence="6">
    <location>
        <begin position="68"/>
        <end position="87"/>
    </location>
</feature>
<dbReference type="PANTHER" id="PTHR31632:SF2">
    <property type="entry name" value="PLASMA MEMBRANE IRON PERMEASE"/>
    <property type="match status" value="1"/>
</dbReference>
<dbReference type="AlphaFoldDB" id="A0A1G8IJH0"/>
<dbReference type="InterPro" id="IPR004923">
    <property type="entry name" value="FTR1/Fip1/EfeU"/>
</dbReference>